<organism evidence="2 3">
    <name type="scientific">Fusarium austroafricanum</name>
    <dbReference type="NCBI Taxonomy" id="2364996"/>
    <lineage>
        <taxon>Eukaryota</taxon>
        <taxon>Fungi</taxon>
        <taxon>Dikarya</taxon>
        <taxon>Ascomycota</taxon>
        <taxon>Pezizomycotina</taxon>
        <taxon>Sordariomycetes</taxon>
        <taxon>Hypocreomycetidae</taxon>
        <taxon>Hypocreales</taxon>
        <taxon>Nectriaceae</taxon>
        <taxon>Fusarium</taxon>
        <taxon>Fusarium concolor species complex</taxon>
    </lineage>
</organism>
<protein>
    <recommendedName>
        <fullName evidence="4">BTB domain-containing protein</fullName>
    </recommendedName>
</protein>
<gene>
    <name evidence="2" type="ORF">F53441_4042</name>
</gene>
<keyword evidence="3" id="KW-1185">Reference proteome</keyword>
<name>A0A8H4KL12_9HYPO</name>
<feature type="region of interest" description="Disordered" evidence="1">
    <location>
        <begin position="39"/>
        <end position="85"/>
    </location>
</feature>
<evidence type="ECO:0008006" key="4">
    <source>
        <dbReference type="Google" id="ProtNLM"/>
    </source>
</evidence>
<dbReference type="AlphaFoldDB" id="A0A8H4KL12"/>
<evidence type="ECO:0000313" key="2">
    <source>
        <dbReference type="EMBL" id="KAF4453235.1"/>
    </source>
</evidence>
<comment type="caution">
    <text evidence="2">The sequence shown here is derived from an EMBL/GenBank/DDBJ whole genome shotgun (WGS) entry which is preliminary data.</text>
</comment>
<feature type="region of interest" description="Disordered" evidence="1">
    <location>
        <begin position="1"/>
        <end position="22"/>
    </location>
</feature>
<proteinExistence type="predicted"/>
<feature type="compositionally biased region" description="Polar residues" evidence="1">
    <location>
        <begin position="39"/>
        <end position="51"/>
    </location>
</feature>
<sequence>MSFINEKKPQHVPATSKLTTPEPEVAQLAIPEAEIIDTPTSECTTLKSPDSLNDYAVPGSASAHDEATQPQSFEPPTTEHETPDVPATSVVISEPAVSRPITPDASIVDATMVDIQVPETRADEVGTPKLEAAKPNPDTAKPNTDAAELDLETSKLGIDTFGPDFGGAGFVIDEHQVFELEAIHSQVAGRAVGESMAAEPNPTPDESVLIKAGKTSVCFDPSGDLFLKVGNGSNRTMLVDSRALSRASPKLKEIIFTNHKDNADNWTLELPEDDRAPFVILLNLIHARFENVPAQVSINQLYGICVLTNKYNMVEVLRPVAERWYRAVGPPSEDYGPFFKKAFVAWELGFAEDLSEMGSHVVLNCSLDKENQLVIGEKRERLANFEAFRLIPILDCIADHRELVLETIWDECQKLSGFVLESSIHGHLCEIPHRREEICLMLGKMLSKAGEEGILDLFTLGTDFAFCRCLCMDLKTLEYKVSLVADYIDLCGWCRVVFVMMDEVRGQLRRAADPLYLNHFQAMSIQATKIRMMPWVSESDQDE</sequence>
<dbReference type="Proteomes" id="UP000605986">
    <property type="component" value="Unassembled WGS sequence"/>
</dbReference>
<evidence type="ECO:0000256" key="1">
    <source>
        <dbReference type="SAM" id="MobiDB-lite"/>
    </source>
</evidence>
<dbReference type="OrthoDB" id="5275938at2759"/>
<reference evidence="2" key="1">
    <citation type="submission" date="2020-01" db="EMBL/GenBank/DDBJ databases">
        <title>Identification and distribution of gene clusters putatively required for synthesis of sphingolipid metabolism inhibitors in phylogenetically diverse species of the filamentous fungus Fusarium.</title>
        <authorList>
            <person name="Kim H.-S."/>
            <person name="Busman M."/>
            <person name="Brown D.W."/>
            <person name="Divon H."/>
            <person name="Uhlig S."/>
            <person name="Proctor R.H."/>
        </authorList>
    </citation>
    <scope>NUCLEOTIDE SEQUENCE</scope>
    <source>
        <strain evidence="2">NRRL 53441</strain>
    </source>
</reference>
<accession>A0A8H4KL12</accession>
<evidence type="ECO:0000313" key="3">
    <source>
        <dbReference type="Proteomes" id="UP000605986"/>
    </source>
</evidence>
<dbReference type="EMBL" id="JAADJG010000159">
    <property type="protein sequence ID" value="KAF4453235.1"/>
    <property type="molecule type" value="Genomic_DNA"/>
</dbReference>